<protein>
    <recommendedName>
        <fullName evidence="5">Photosynthesis system II assembly factor Ycf48/Hcf136-like domain-containing protein</fullName>
    </recommendedName>
</protein>
<evidence type="ECO:0000313" key="3">
    <source>
        <dbReference type="EMBL" id="SEG36083.1"/>
    </source>
</evidence>
<proteinExistence type="predicted"/>
<dbReference type="OrthoDB" id="9813892at2"/>
<organism evidence="3 4">
    <name type="scientific">Bryocella elongata</name>
    <dbReference type="NCBI Taxonomy" id="863522"/>
    <lineage>
        <taxon>Bacteria</taxon>
        <taxon>Pseudomonadati</taxon>
        <taxon>Acidobacteriota</taxon>
        <taxon>Terriglobia</taxon>
        <taxon>Terriglobales</taxon>
        <taxon>Acidobacteriaceae</taxon>
        <taxon>Bryocella</taxon>
    </lineage>
</organism>
<sequence>MRPELLLASLLTFATASAPAQWQILDAHTTASLRGVHNVGQGIVWASGTNGTVLRSIDDGKSWTTCTTPPDADKLDFRGIQAFDANTAIVMSSGKGDLSRLYKTSDGCKTWRLVFTNPDKDGFWDAIYFEDHRFGALLGDPVQGRFVLFNTRDAGEHWERRDEEGLRTDPATQGAFAASNSSLIAWTGLTHRFFVTGGTDGAYIHSCNGSLEPSADRWEATCFRTRLPLARAKESSGAFSIAVHETHFVVVGGNYKSPDRVAEGAAWSTSGESWDRPSSYPHGYRSAVAYDAPSKTWITVGPNGTDISTDDGRNWQALKPDTKAGDAPDADQNWNALSLPFVVGPHGRIGKLRPDALHQPLTHPTKRLATGNW</sequence>
<dbReference type="Proteomes" id="UP000236728">
    <property type="component" value="Unassembled WGS sequence"/>
</dbReference>
<feature type="chain" id="PRO_5009291622" description="Photosynthesis system II assembly factor Ycf48/Hcf136-like domain-containing protein" evidence="2">
    <location>
        <begin position="21"/>
        <end position="373"/>
    </location>
</feature>
<reference evidence="3 4" key="1">
    <citation type="submission" date="2016-10" db="EMBL/GenBank/DDBJ databases">
        <authorList>
            <person name="de Groot N.N."/>
        </authorList>
    </citation>
    <scope>NUCLEOTIDE SEQUENCE [LARGE SCALE GENOMIC DNA]</scope>
    <source>
        <strain evidence="3 4">DSM 22489</strain>
    </source>
</reference>
<name>A0A1H5ZHT0_9BACT</name>
<evidence type="ECO:0000313" key="4">
    <source>
        <dbReference type="Proteomes" id="UP000236728"/>
    </source>
</evidence>
<feature type="signal peptide" evidence="2">
    <location>
        <begin position="1"/>
        <end position="20"/>
    </location>
</feature>
<evidence type="ECO:0000256" key="1">
    <source>
        <dbReference type="SAM" id="MobiDB-lite"/>
    </source>
</evidence>
<feature type="region of interest" description="Disordered" evidence="1">
    <location>
        <begin position="354"/>
        <end position="373"/>
    </location>
</feature>
<dbReference type="AlphaFoldDB" id="A0A1H5ZHT0"/>
<gene>
    <name evidence="3" type="ORF">SAMN05421819_2673</name>
</gene>
<dbReference type="PANTHER" id="PTHR47199:SF2">
    <property type="entry name" value="PHOTOSYSTEM II STABILITY_ASSEMBLY FACTOR HCF136, CHLOROPLASTIC"/>
    <property type="match status" value="1"/>
</dbReference>
<dbReference type="RefSeq" id="WP_103933550.1">
    <property type="nucleotide sequence ID" value="NZ_FNVA01000004.1"/>
</dbReference>
<keyword evidence="4" id="KW-1185">Reference proteome</keyword>
<dbReference type="SUPFAM" id="SSF110296">
    <property type="entry name" value="Oligoxyloglucan reducing end-specific cellobiohydrolase"/>
    <property type="match status" value="1"/>
</dbReference>
<dbReference type="InterPro" id="IPR015943">
    <property type="entry name" value="WD40/YVTN_repeat-like_dom_sf"/>
</dbReference>
<evidence type="ECO:0000256" key="2">
    <source>
        <dbReference type="SAM" id="SignalP"/>
    </source>
</evidence>
<dbReference type="Gene3D" id="2.130.10.10">
    <property type="entry name" value="YVTN repeat-like/Quinoprotein amine dehydrogenase"/>
    <property type="match status" value="1"/>
</dbReference>
<dbReference type="EMBL" id="FNVA01000004">
    <property type="protein sequence ID" value="SEG36083.1"/>
    <property type="molecule type" value="Genomic_DNA"/>
</dbReference>
<accession>A0A1H5ZHT0</accession>
<evidence type="ECO:0008006" key="5">
    <source>
        <dbReference type="Google" id="ProtNLM"/>
    </source>
</evidence>
<keyword evidence="2" id="KW-0732">Signal</keyword>
<dbReference type="PANTHER" id="PTHR47199">
    <property type="entry name" value="PHOTOSYSTEM II STABILITY/ASSEMBLY FACTOR HCF136, CHLOROPLASTIC"/>
    <property type="match status" value="1"/>
</dbReference>